<dbReference type="Proteomes" id="UP001642464">
    <property type="component" value="Unassembled WGS sequence"/>
</dbReference>
<dbReference type="SUPFAM" id="SSF50729">
    <property type="entry name" value="PH domain-like"/>
    <property type="match status" value="2"/>
</dbReference>
<feature type="domain" description="RanBD1" evidence="2">
    <location>
        <begin position="24"/>
        <end position="160"/>
    </location>
</feature>
<dbReference type="InterPro" id="IPR045255">
    <property type="entry name" value="RanBP1-like"/>
</dbReference>
<evidence type="ECO:0000313" key="4">
    <source>
        <dbReference type="Proteomes" id="UP001642464"/>
    </source>
</evidence>
<feature type="region of interest" description="Disordered" evidence="1">
    <location>
        <begin position="165"/>
        <end position="203"/>
    </location>
</feature>
<dbReference type="InterPro" id="IPR011993">
    <property type="entry name" value="PH-like_dom_sf"/>
</dbReference>
<feature type="compositionally biased region" description="Acidic residues" evidence="1">
    <location>
        <begin position="1"/>
        <end position="19"/>
    </location>
</feature>
<comment type="caution">
    <text evidence="3">The sequence shown here is derived from an EMBL/GenBank/DDBJ whole genome shotgun (WGS) entry which is preliminary data.</text>
</comment>
<name>A0ABP0HEM8_9DINO</name>
<proteinExistence type="predicted"/>
<evidence type="ECO:0000313" key="3">
    <source>
        <dbReference type="EMBL" id="CAK8988193.1"/>
    </source>
</evidence>
<dbReference type="InterPro" id="IPR000156">
    <property type="entry name" value="Ran_bind_dom"/>
</dbReference>
<feature type="domain" description="RanBD1" evidence="2">
    <location>
        <begin position="331"/>
        <end position="467"/>
    </location>
</feature>
<feature type="region of interest" description="Disordered" evidence="1">
    <location>
        <begin position="304"/>
        <end position="325"/>
    </location>
</feature>
<evidence type="ECO:0000259" key="2">
    <source>
        <dbReference type="PROSITE" id="PS50196"/>
    </source>
</evidence>
<dbReference type="PANTHER" id="PTHR23138:SF87">
    <property type="entry name" value="E3 SUMO-PROTEIN LIGASE RANBP2"/>
    <property type="match status" value="1"/>
</dbReference>
<feature type="compositionally biased region" description="Acidic residues" evidence="1">
    <location>
        <begin position="313"/>
        <end position="325"/>
    </location>
</feature>
<sequence length="587" mass="64324">MAEDGPEAQENELVEEEEVTAVPGWAPSVSLDLQEVPTGEEDEDEIYSQRSKLYRFKDGEWKERGLGDSKLLRHRGTGKIRYMMRQERTGKIVANHYIYAFPPYCDLKPNQGSDKCWVWTMMDYSEDEAQVEQFALRFKEVELAQQFQEAFNNAKEHNAKVCQVQEVTGSEPKPAKEPVQPQDSVIEPKQGSEPADEASQPVANPFAGMSLFGASAPTGGSPSGATGGLFSSLATSGATGGLLASSGSLFGDLSSSSGSAFAGAATGGLFSASSGSMFGDSSSSSGSLFGGGLFGSSTGGSLFGQSTQADASKEEEAEELVPEEEVTVVPGWAPTVSLELQEVPTGEEEEEEIYSQRSKLYRFKDGEWKERGLGDSKLLRHRGTGKIRYMMRQEKTGKIVANHYIYAFPPYCDLKPNQGSDKCWVWTTMDYSEDEAQVEQFALKFKEVELAQQFQEVFNNAKEHNAKARLPSFTLLLCLVLATLCQQLLVGEPGMSSARSHGKRAQTCKRASPATRFSEGSKLGENWQMHNSKASANILYRTVYVPNRTGSFSVRSQAPDLPLPRSHRQPRVSVGPFQTLAPVNEHR</sequence>
<reference evidence="3 4" key="1">
    <citation type="submission" date="2024-02" db="EMBL/GenBank/DDBJ databases">
        <authorList>
            <person name="Chen Y."/>
            <person name="Shah S."/>
            <person name="Dougan E. K."/>
            <person name="Thang M."/>
            <person name="Chan C."/>
        </authorList>
    </citation>
    <scope>NUCLEOTIDE SEQUENCE [LARGE SCALE GENOMIC DNA]</scope>
</reference>
<dbReference type="Gene3D" id="2.30.29.30">
    <property type="entry name" value="Pleckstrin-homology domain (PH domain)/Phosphotyrosine-binding domain (PTB)"/>
    <property type="match status" value="2"/>
</dbReference>
<gene>
    <name evidence="3" type="ORF">SCF082_LOCUS1291</name>
</gene>
<keyword evidence="4" id="KW-1185">Reference proteome</keyword>
<organism evidence="3 4">
    <name type="scientific">Durusdinium trenchii</name>
    <dbReference type="NCBI Taxonomy" id="1381693"/>
    <lineage>
        <taxon>Eukaryota</taxon>
        <taxon>Sar</taxon>
        <taxon>Alveolata</taxon>
        <taxon>Dinophyceae</taxon>
        <taxon>Suessiales</taxon>
        <taxon>Symbiodiniaceae</taxon>
        <taxon>Durusdinium</taxon>
    </lineage>
</organism>
<dbReference type="SMART" id="SM00160">
    <property type="entry name" value="RanBD"/>
    <property type="match status" value="2"/>
</dbReference>
<dbReference type="Pfam" id="PF00638">
    <property type="entry name" value="Ran_BP1"/>
    <property type="match status" value="2"/>
</dbReference>
<feature type="region of interest" description="Disordered" evidence="1">
    <location>
        <begin position="554"/>
        <end position="587"/>
    </location>
</feature>
<dbReference type="CDD" id="cd13179">
    <property type="entry name" value="RanBD_RanBP1"/>
    <property type="match status" value="2"/>
</dbReference>
<dbReference type="PANTHER" id="PTHR23138">
    <property type="entry name" value="RAN BINDING PROTEIN"/>
    <property type="match status" value="1"/>
</dbReference>
<accession>A0ABP0HEM8</accession>
<dbReference type="InterPro" id="IPR045256">
    <property type="entry name" value="RanBP1_RanBD"/>
</dbReference>
<protein>
    <submittedName>
        <fullName evidence="3">E3 SUMO-protein ligase RanBP2 (358 kDa nucleoporin) (Nuclear pore complex protein Nup358) (Nucleoporin Nup358) (Ran-binding protein 2) (RanBP2)</fullName>
    </submittedName>
</protein>
<feature type="region of interest" description="Disordered" evidence="1">
    <location>
        <begin position="1"/>
        <end position="20"/>
    </location>
</feature>
<dbReference type="GO" id="GO:0016874">
    <property type="term" value="F:ligase activity"/>
    <property type="evidence" value="ECO:0007669"/>
    <property type="project" value="UniProtKB-KW"/>
</dbReference>
<evidence type="ECO:0000256" key="1">
    <source>
        <dbReference type="SAM" id="MobiDB-lite"/>
    </source>
</evidence>
<keyword evidence="3" id="KW-0436">Ligase</keyword>
<dbReference type="EMBL" id="CAXAMM010000603">
    <property type="protein sequence ID" value="CAK8988193.1"/>
    <property type="molecule type" value="Genomic_DNA"/>
</dbReference>
<dbReference type="PROSITE" id="PS50196">
    <property type="entry name" value="RANBD1"/>
    <property type="match status" value="2"/>
</dbReference>